<dbReference type="PROSITE" id="PS50132">
    <property type="entry name" value="RGS"/>
    <property type="match status" value="1"/>
</dbReference>
<dbReference type="Pfam" id="PF00615">
    <property type="entry name" value="RGS"/>
    <property type="match status" value="1"/>
</dbReference>
<feature type="domain" description="RGS" evidence="2">
    <location>
        <begin position="454"/>
        <end position="516"/>
    </location>
</feature>
<evidence type="ECO:0000313" key="3">
    <source>
        <dbReference type="EMBL" id="KAK5708315.1"/>
    </source>
</evidence>
<protein>
    <submittedName>
        <fullName evidence="3">Bud site selection protein, Revert to axial protein 1</fullName>
    </submittedName>
</protein>
<feature type="region of interest" description="Disordered" evidence="1">
    <location>
        <begin position="193"/>
        <end position="230"/>
    </location>
</feature>
<dbReference type="InterPro" id="IPR052246">
    <property type="entry name" value="Cell_Polariz_PKAAnc"/>
</dbReference>
<dbReference type="SMART" id="SM00315">
    <property type="entry name" value="RGS"/>
    <property type="match status" value="1"/>
</dbReference>
<gene>
    <name evidence="3" type="primary">RAX1_1</name>
    <name evidence="3" type="ORF">LTR97_000855</name>
</gene>
<dbReference type="SUPFAM" id="SSF48097">
    <property type="entry name" value="Regulator of G-protein signaling, RGS"/>
    <property type="match status" value="1"/>
</dbReference>
<dbReference type="Gene3D" id="1.10.167.10">
    <property type="entry name" value="Regulator of G-protein Signalling 4, domain 2"/>
    <property type="match status" value="1"/>
</dbReference>
<accession>A0AAN7WKS2</accession>
<proteinExistence type="predicted"/>
<evidence type="ECO:0000256" key="1">
    <source>
        <dbReference type="SAM" id="MobiDB-lite"/>
    </source>
</evidence>
<reference evidence="3" key="1">
    <citation type="submission" date="2023-08" db="EMBL/GenBank/DDBJ databases">
        <title>Black Yeasts Isolated from many extreme environments.</title>
        <authorList>
            <person name="Coleine C."/>
            <person name="Stajich J.E."/>
            <person name="Selbmann L."/>
        </authorList>
    </citation>
    <scope>NUCLEOTIDE SEQUENCE</scope>
    <source>
        <strain evidence="3">CCFEE 5810</strain>
    </source>
</reference>
<dbReference type="InterPro" id="IPR031348">
    <property type="entry name" value="PigL_N"/>
</dbReference>
<evidence type="ECO:0000313" key="4">
    <source>
        <dbReference type="Proteomes" id="UP001310594"/>
    </source>
</evidence>
<dbReference type="InterPro" id="IPR036305">
    <property type="entry name" value="RGS_sf"/>
</dbReference>
<dbReference type="PANTHER" id="PTHR13155:SF1">
    <property type="entry name" value="A-KINASE ANCHOR PROTEIN 10, MITOCHONDRIAL"/>
    <property type="match status" value="1"/>
</dbReference>
<dbReference type="Proteomes" id="UP001310594">
    <property type="component" value="Unassembled WGS sequence"/>
</dbReference>
<evidence type="ECO:0000259" key="2">
    <source>
        <dbReference type="PROSITE" id="PS50132"/>
    </source>
</evidence>
<dbReference type="InterPro" id="IPR016137">
    <property type="entry name" value="RGS"/>
</dbReference>
<comment type="caution">
    <text evidence="3">The sequence shown here is derived from an EMBL/GenBank/DDBJ whole genome shotgun (WGS) entry which is preliminary data.</text>
</comment>
<dbReference type="InterPro" id="IPR044926">
    <property type="entry name" value="RGS_subdomain_2"/>
</dbReference>
<dbReference type="Pfam" id="PF17111">
    <property type="entry name" value="PigL_N"/>
    <property type="match status" value="1"/>
</dbReference>
<dbReference type="AlphaFoldDB" id="A0AAN7WKS2"/>
<dbReference type="GO" id="GO:0005886">
    <property type="term" value="C:plasma membrane"/>
    <property type="evidence" value="ECO:0007669"/>
    <property type="project" value="TreeGrafter"/>
</dbReference>
<organism evidence="3 4">
    <name type="scientific">Elasticomyces elasticus</name>
    <dbReference type="NCBI Taxonomy" id="574655"/>
    <lineage>
        <taxon>Eukaryota</taxon>
        <taxon>Fungi</taxon>
        <taxon>Dikarya</taxon>
        <taxon>Ascomycota</taxon>
        <taxon>Pezizomycotina</taxon>
        <taxon>Dothideomycetes</taxon>
        <taxon>Dothideomycetidae</taxon>
        <taxon>Mycosphaerellales</taxon>
        <taxon>Teratosphaeriaceae</taxon>
        <taxon>Elasticomyces</taxon>
    </lineage>
</organism>
<sequence>MPEPITIATAVASLVTTGFKTGYELSEFISKVKDAPKEIERTRDELAAVNNALCQLRALLDNPKTAPTLKSSRKEIESVLESCKGTFEELAKEAYKLSAGVWRKVGWVTSEGKIRQLCTRIESHKASLNLLLSILARKADARIEDRLERLNYLVGHIAKNHQKLSKQLKATPKDRNVAKPAGIESRVIANASAQQPVLQQSKDDSDPSTDASDEHPINHDPGASITDDGRIVDTMRSSVQINARPYSVYSESIVSGVTDISITDVDIQYYTRPLSMSCYAPSIAASERDENVVALVDGLFDTKTTSPVPEKPQDYTLLDVLSRKTLEPYDLYHLYVFMRDNLRSVDYLDFWLDTSQHLALCRLYVRELKSSAFINEEEDGESSIIKRIMSDQYMNEGKDSDELLSEYLRSNSSTKIQSMDRESMDHARLLRNLHSDSTQPKIVPVKRADLQASAEKILYTYLLPGAEREIILAQQILRDVSEAIERDSRCDPEVFDAASDYVFKAMERDAFPSFMRRRRAVITSLRYGNVGGLRSAFTNRGPKAIKADKGSRRKADVQQSSPLNAVAEE</sequence>
<dbReference type="GO" id="GO:0008104">
    <property type="term" value="P:intracellular protein localization"/>
    <property type="evidence" value="ECO:0007669"/>
    <property type="project" value="TreeGrafter"/>
</dbReference>
<dbReference type="EMBL" id="JAVRQU010000001">
    <property type="protein sequence ID" value="KAK5708315.1"/>
    <property type="molecule type" value="Genomic_DNA"/>
</dbReference>
<dbReference type="PANTHER" id="PTHR13155">
    <property type="entry name" value="A-KINASE ANCHOR PROTEINS"/>
    <property type="match status" value="1"/>
</dbReference>
<name>A0AAN7WKS2_9PEZI</name>
<feature type="region of interest" description="Disordered" evidence="1">
    <location>
        <begin position="541"/>
        <end position="569"/>
    </location>
</feature>
<feature type="compositionally biased region" description="Basic and acidic residues" evidence="1">
    <location>
        <begin position="545"/>
        <end position="556"/>
    </location>
</feature>